<keyword evidence="1" id="KW-0614">Plasmid</keyword>
<dbReference type="AlphaFoldDB" id="A0A218MAS2"/>
<evidence type="ECO:0000313" key="1">
    <source>
        <dbReference type="EMBL" id="ASD54130.1"/>
    </source>
</evidence>
<dbReference type="RefSeq" id="WP_172689484.1">
    <property type="nucleotide sequence ID" value="NZ_CP077975.1"/>
</dbReference>
<sequence>MRNQQRSYAGCPILSSQDQIDHYLELGAVPGDVEYLAVPPGKVVRRRGFWLKPGYRAHRTAVLFLVSTDVYAMNTDDFAELRDQIYCYRSPKTNTVYLGRVESGAERRLFTPLLEDKSFDIEATGLIYVGRVISAF</sequence>
<name>A0A218MAS2_PSEAI</name>
<protein>
    <submittedName>
        <fullName evidence="1">Uncharacterized protein</fullName>
    </submittedName>
</protein>
<accession>A0A218MAS2</accession>
<proteinExistence type="predicted"/>
<reference evidence="1" key="1">
    <citation type="journal article" date="2018" name="Virulence">
        <title>Coexistence of two novel resistance plasmids, blaKPC-2-carrying p14057A and tetA(A) -carrying p14057B, in Pseudomonas aeruginosa.</title>
        <authorList>
            <person name="Shi L."/>
            <person name="Liang Q."/>
            <person name="Feng J."/>
            <person name="Zhan Z."/>
            <person name="Zhao Y."/>
            <person name="Yang W."/>
            <person name="Yang H."/>
            <person name="Chen Y."/>
            <person name="Huang M."/>
            <person name="Tong Y."/>
            <person name="Li X."/>
            <person name="Yin Z."/>
            <person name="Wang J."/>
            <person name="Zhou D."/>
        </authorList>
    </citation>
    <scope>NUCLEOTIDE SEQUENCE</scope>
    <source>
        <plasmid evidence="1">p14057B</plasmid>
    </source>
</reference>
<dbReference type="EMBL" id="KY296096">
    <property type="protein sequence ID" value="ASD54130.1"/>
    <property type="molecule type" value="Genomic_DNA"/>
</dbReference>
<geneLocation type="plasmid" evidence="1">
    <name>p14057B</name>
</geneLocation>
<organism evidence="1">
    <name type="scientific">Pseudomonas aeruginosa</name>
    <dbReference type="NCBI Taxonomy" id="287"/>
    <lineage>
        <taxon>Bacteria</taxon>
        <taxon>Pseudomonadati</taxon>
        <taxon>Pseudomonadota</taxon>
        <taxon>Gammaproteobacteria</taxon>
        <taxon>Pseudomonadales</taxon>
        <taxon>Pseudomonadaceae</taxon>
        <taxon>Pseudomonas</taxon>
    </lineage>
</organism>